<dbReference type="PANTHER" id="PTHR21274">
    <property type="entry name" value="MECKELIN"/>
    <property type="match status" value="1"/>
</dbReference>
<proteinExistence type="predicted"/>
<dbReference type="WBParaSite" id="TCLT_0000330801-mRNA-1">
    <property type="protein sequence ID" value="TCLT_0000330801-mRNA-1"/>
    <property type="gene ID" value="TCLT_0000330801"/>
</dbReference>
<dbReference type="Pfam" id="PF09773">
    <property type="entry name" value="Meckelin"/>
    <property type="match status" value="1"/>
</dbReference>
<keyword evidence="2" id="KW-1185">Reference proteome</keyword>
<sequence length="66" mass="7920">MKIIELLNYLRRTHLIANEWNELQNYRKTSVSLQMMTMLVLYQWFKLSDWSIITPGLSTTLFPTNL</sequence>
<protein>
    <submittedName>
        <fullName evidence="3">Transposase</fullName>
    </submittedName>
</protein>
<reference evidence="3" key="1">
    <citation type="submission" date="2017-02" db="UniProtKB">
        <authorList>
            <consortium name="WormBaseParasite"/>
        </authorList>
    </citation>
    <scope>IDENTIFICATION</scope>
</reference>
<dbReference type="Proteomes" id="UP000276776">
    <property type="component" value="Unassembled WGS sequence"/>
</dbReference>
<dbReference type="GO" id="GO:0060271">
    <property type="term" value="P:cilium assembly"/>
    <property type="evidence" value="ECO:0007669"/>
    <property type="project" value="InterPro"/>
</dbReference>
<evidence type="ECO:0000313" key="3">
    <source>
        <dbReference type="WBParaSite" id="TCLT_0000330801-mRNA-1"/>
    </source>
</evidence>
<dbReference type="AlphaFoldDB" id="A0A0N5CSV2"/>
<reference evidence="1 2" key="2">
    <citation type="submission" date="2018-11" db="EMBL/GenBank/DDBJ databases">
        <authorList>
            <consortium name="Pathogen Informatics"/>
        </authorList>
    </citation>
    <scope>NUCLEOTIDE SEQUENCE [LARGE SCALE GENOMIC DNA]</scope>
</reference>
<accession>A0A0N5CSV2</accession>
<dbReference type="InterPro" id="IPR019170">
    <property type="entry name" value="Meckelin"/>
</dbReference>
<evidence type="ECO:0000313" key="1">
    <source>
        <dbReference type="EMBL" id="VDM99703.1"/>
    </source>
</evidence>
<organism evidence="3">
    <name type="scientific">Thelazia callipaeda</name>
    <name type="common">Oriental eyeworm</name>
    <name type="synonym">Parasitic nematode</name>
    <dbReference type="NCBI Taxonomy" id="103827"/>
    <lineage>
        <taxon>Eukaryota</taxon>
        <taxon>Metazoa</taxon>
        <taxon>Ecdysozoa</taxon>
        <taxon>Nematoda</taxon>
        <taxon>Chromadorea</taxon>
        <taxon>Rhabditida</taxon>
        <taxon>Spirurina</taxon>
        <taxon>Spiruromorpha</taxon>
        <taxon>Thelazioidea</taxon>
        <taxon>Thelaziidae</taxon>
        <taxon>Thelazia</taxon>
    </lineage>
</organism>
<dbReference type="EMBL" id="UYYF01001260">
    <property type="protein sequence ID" value="VDM99703.1"/>
    <property type="molecule type" value="Genomic_DNA"/>
</dbReference>
<name>A0A0N5CSV2_THECL</name>
<dbReference type="GO" id="GO:0036038">
    <property type="term" value="C:MKS complex"/>
    <property type="evidence" value="ECO:0007669"/>
    <property type="project" value="InterPro"/>
</dbReference>
<dbReference type="PANTHER" id="PTHR21274:SF0">
    <property type="entry name" value="MECKELIN"/>
    <property type="match status" value="1"/>
</dbReference>
<evidence type="ECO:0000313" key="2">
    <source>
        <dbReference type="Proteomes" id="UP000276776"/>
    </source>
</evidence>
<gene>
    <name evidence="1" type="ORF">TCLT_LOCUS3303</name>
</gene>
<dbReference type="STRING" id="103827.A0A0N5CSV2"/>
<dbReference type="OrthoDB" id="419138at2759"/>